<dbReference type="PANTHER" id="PTHR42770:SF11">
    <property type="entry name" value="INNER MEMBRANE TRANSPORT PROTEIN YBAT"/>
    <property type="match status" value="1"/>
</dbReference>
<reference evidence="8 9" key="1">
    <citation type="journal article" date="2019" name="Int. J. Syst. Evol. Microbiol.">
        <title>The Global Catalogue of Microorganisms (GCM) 10K type strain sequencing project: providing services to taxonomists for standard genome sequencing and annotation.</title>
        <authorList>
            <consortium name="The Broad Institute Genomics Platform"/>
            <consortium name="The Broad Institute Genome Sequencing Center for Infectious Disease"/>
            <person name="Wu L."/>
            <person name="Ma J."/>
        </authorList>
    </citation>
    <scope>NUCLEOTIDE SEQUENCE [LARGE SCALE GENOMIC DNA]</scope>
    <source>
        <strain evidence="8 9">JCM 16328</strain>
    </source>
</reference>
<feature type="transmembrane region" description="Helical" evidence="6">
    <location>
        <begin position="262"/>
        <end position="289"/>
    </location>
</feature>
<feature type="transmembrane region" description="Helical" evidence="6">
    <location>
        <begin position="40"/>
        <end position="58"/>
    </location>
</feature>
<evidence type="ECO:0000256" key="6">
    <source>
        <dbReference type="SAM" id="Phobius"/>
    </source>
</evidence>
<feature type="transmembrane region" description="Helical" evidence="6">
    <location>
        <begin position="384"/>
        <end position="417"/>
    </location>
</feature>
<keyword evidence="9" id="KW-1185">Reference proteome</keyword>
<dbReference type="SUPFAM" id="SSF52402">
    <property type="entry name" value="Adenine nucleotide alpha hydrolases-like"/>
    <property type="match status" value="1"/>
</dbReference>
<dbReference type="Pfam" id="PF13520">
    <property type="entry name" value="AA_permease_2"/>
    <property type="match status" value="1"/>
</dbReference>
<dbReference type="RefSeq" id="WP_343774017.1">
    <property type="nucleotide sequence ID" value="NZ_BAAADV010000004.1"/>
</dbReference>
<dbReference type="InterPro" id="IPR050367">
    <property type="entry name" value="APC_superfamily"/>
</dbReference>
<feature type="transmembrane region" description="Helical" evidence="6">
    <location>
        <begin position="152"/>
        <end position="171"/>
    </location>
</feature>
<organism evidence="8 9">
    <name type="scientific">Natronoarchaeum mannanilyticum</name>
    <dbReference type="NCBI Taxonomy" id="926360"/>
    <lineage>
        <taxon>Archaea</taxon>
        <taxon>Methanobacteriati</taxon>
        <taxon>Methanobacteriota</taxon>
        <taxon>Stenosarchaea group</taxon>
        <taxon>Halobacteria</taxon>
        <taxon>Halobacteriales</taxon>
        <taxon>Natronoarchaeaceae</taxon>
    </lineage>
</organism>
<dbReference type="Gene3D" id="1.20.1740.10">
    <property type="entry name" value="Amino acid/polyamine transporter I"/>
    <property type="match status" value="1"/>
</dbReference>
<feature type="transmembrane region" description="Helical" evidence="6">
    <location>
        <begin position="345"/>
        <end position="363"/>
    </location>
</feature>
<dbReference type="Pfam" id="PF00582">
    <property type="entry name" value="Usp"/>
    <property type="match status" value="1"/>
</dbReference>
<dbReference type="Gene3D" id="3.40.50.12370">
    <property type="match status" value="1"/>
</dbReference>
<evidence type="ECO:0000256" key="1">
    <source>
        <dbReference type="ARBA" id="ARBA00004651"/>
    </source>
</evidence>
<keyword evidence="4 6" id="KW-1133">Transmembrane helix</keyword>
<dbReference type="Proteomes" id="UP001500420">
    <property type="component" value="Unassembled WGS sequence"/>
</dbReference>
<feature type="transmembrane region" description="Helical" evidence="6">
    <location>
        <begin position="183"/>
        <end position="201"/>
    </location>
</feature>
<dbReference type="GO" id="GO:0005886">
    <property type="term" value="C:plasma membrane"/>
    <property type="evidence" value="ECO:0007669"/>
    <property type="project" value="UniProtKB-SubCell"/>
</dbReference>
<protein>
    <submittedName>
        <fullName evidence="8">Amino acid permease</fullName>
    </submittedName>
</protein>
<evidence type="ECO:0000256" key="3">
    <source>
        <dbReference type="ARBA" id="ARBA00022692"/>
    </source>
</evidence>
<dbReference type="GO" id="GO:0022857">
    <property type="term" value="F:transmembrane transporter activity"/>
    <property type="evidence" value="ECO:0007669"/>
    <property type="project" value="InterPro"/>
</dbReference>
<comment type="subcellular location">
    <subcellularLocation>
        <location evidence="1">Cell membrane</location>
        <topology evidence="1">Multi-pass membrane protein</topology>
    </subcellularLocation>
</comment>
<evidence type="ECO:0000256" key="2">
    <source>
        <dbReference type="ARBA" id="ARBA00022475"/>
    </source>
</evidence>
<dbReference type="InterPro" id="IPR002293">
    <property type="entry name" value="AA/rel_permease1"/>
</dbReference>
<name>A0AAV3TAJ4_9EURY</name>
<evidence type="ECO:0000256" key="5">
    <source>
        <dbReference type="ARBA" id="ARBA00023136"/>
    </source>
</evidence>
<feature type="domain" description="UspA" evidence="7">
    <location>
        <begin position="469"/>
        <end position="589"/>
    </location>
</feature>
<sequence>MPKKLEKDLGLPAVLAISIGAMIGSGIFILPALAVKTAGTGVVIAYVLAGLLVVPAALSKSEMATAMPEAGGTYIYIERGMGPLLGTVAGIGTWFALSFKGGLALVGGVPYLLWLFDVPDLVTTVIALALATVLILVNLVGAKQTGTLQIGIVAVMLAILSWFVVGGVPAVDGGSFSTAFDSGAGGIFAATGLVFVSYAGVTKVTSVAEEIENPSRNIPLGILGSLAFTTLLYALIVVVMLGTTDLDAIAGSKVPMIDAAQATLGTAGIYGVMIAAILALVSTANAGLLSSSRYPFAMSRDDLAPPSLAEISERFGTPSQSILLTGAVLLLLIAFVPILEIAKLASAFQILVFVLINVAVISFRRGTVEYEPTFRSPLYPWMQLFGIVTGLALLTQMGLVAIAGAVVITIGGIAWFYYYGRPRVDREGAALDVVRREVGRKAVGRTREAIEPTEDYEALVALPEGASRETEATLLSVAADLARPHDGHVSVVQFDEVADQVPLEAATEQSAADLEFEDRTDELASDADVPVQASEIVSHDTRHALANYVEETEPNVLVVEREHGGLRSRILGSDVDWVLEHTDCDAVLVEDRDVGEIDSIAVVTDEGPYDSSKIAVADAIATAHDADVTLEFPVDADGSDELDETIQDYHDEVAGLVSASTSTKVVRPGDTAAFESPETDLLIVGTGPDGDGRADSLVDGVDSSALVVRPRSAEVPGRLGRAIERRLF</sequence>
<dbReference type="InterPro" id="IPR006016">
    <property type="entry name" value="UspA"/>
</dbReference>
<keyword evidence="2" id="KW-1003">Cell membrane</keyword>
<dbReference type="EMBL" id="BAAADV010000004">
    <property type="protein sequence ID" value="GAA0674028.1"/>
    <property type="molecule type" value="Genomic_DNA"/>
</dbReference>
<keyword evidence="3 6" id="KW-0812">Transmembrane</keyword>
<gene>
    <name evidence="8" type="ORF">GCM10009020_21530</name>
</gene>
<evidence type="ECO:0000256" key="4">
    <source>
        <dbReference type="ARBA" id="ARBA00022989"/>
    </source>
</evidence>
<feature type="transmembrane region" description="Helical" evidence="6">
    <location>
        <begin position="12"/>
        <end position="34"/>
    </location>
</feature>
<evidence type="ECO:0000313" key="9">
    <source>
        <dbReference type="Proteomes" id="UP001500420"/>
    </source>
</evidence>
<feature type="transmembrane region" description="Helical" evidence="6">
    <location>
        <begin position="121"/>
        <end position="140"/>
    </location>
</feature>
<accession>A0AAV3TAJ4</accession>
<feature type="transmembrane region" description="Helical" evidence="6">
    <location>
        <begin position="222"/>
        <end position="242"/>
    </location>
</feature>
<dbReference type="PANTHER" id="PTHR42770">
    <property type="entry name" value="AMINO ACID TRANSPORTER-RELATED"/>
    <property type="match status" value="1"/>
</dbReference>
<feature type="transmembrane region" description="Helical" evidence="6">
    <location>
        <begin position="84"/>
        <end position="109"/>
    </location>
</feature>
<evidence type="ECO:0000259" key="7">
    <source>
        <dbReference type="Pfam" id="PF00582"/>
    </source>
</evidence>
<evidence type="ECO:0000313" key="8">
    <source>
        <dbReference type="EMBL" id="GAA0674028.1"/>
    </source>
</evidence>
<dbReference type="AlphaFoldDB" id="A0AAV3TAJ4"/>
<comment type="caution">
    <text evidence="8">The sequence shown here is derived from an EMBL/GenBank/DDBJ whole genome shotgun (WGS) entry which is preliminary data.</text>
</comment>
<proteinExistence type="predicted"/>
<keyword evidence="5 6" id="KW-0472">Membrane</keyword>
<feature type="transmembrane region" description="Helical" evidence="6">
    <location>
        <begin position="321"/>
        <end position="339"/>
    </location>
</feature>